<reference evidence="2" key="1">
    <citation type="journal article" date="2019" name="Int. J. Syst. Evol. Microbiol.">
        <title>The Global Catalogue of Microorganisms (GCM) 10K type strain sequencing project: providing services to taxonomists for standard genome sequencing and annotation.</title>
        <authorList>
            <consortium name="The Broad Institute Genomics Platform"/>
            <consortium name="The Broad Institute Genome Sequencing Center for Infectious Disease"/>
            <person name="Wu L."/>
            <person name="Ma J."/>
        </authorList>
    </citation>
    <scope>NUCLEOTIDE SEQUENCE [LARGE SCALE GENOMIC DNA]</scope>
    <source>
        <strain evidence="2">JCM 10696</strain>
    </source>
</reference>
<evidence type="ECO:0000313" key="1">
    <source>
        <dbReference type="EMBL" id="GAA0946060.1"/>
    </source>
</evidence>
<protein>
    <recommendedName>
        <fullName evidence="3">SPOR domain-containing protein</fullName>
    </recommendedName>
</protein>
<dbReference type="Proteomes" id="UP001500665">
    <property type="component" value="Unassembled WGS sequence"/>
</dbReference>
<comment type="caution">
    <text evidence="1">The sequence shown here is derived from an EMBL/GenBank/DDBJ whole genome shotgun (WGS) entry which is preliminary data.</text>
</comment>
<evidence type="ECO:0000313" key="2">
    <source>
        <dbReference type="Proteomes" id="UP001500665"/>
    </source>
</evidence>
<gene>
    <name evidence="1" type="ORF">GCM10009550_20330</name>
</gene>
<name>A0ABP4B9C5_9ACTN</name>
<accession>A0ABP4B9C5</accession>
<dbReference type="RefSeq" id="WP_344239195.1">
    <property type="nucleotide sequence ID" value="NZ_BAAAHH010000006.1"/>
</dbReference>
<dbReference type="EMBL" id="BAAAHH010000006">
    <property type="protein sequence ID" value="GAA0946060.1"/>
    <property type="molecule type" value="Genomic_DNA"/>
</dbReference>
<sequence>MRITPRKEEIEEIKALLEDDSFESADQMAKAIFKAVADTLWFRDWLAMVHIYPSGAHGVNFGPFSSEAEAKAVAAKLGTGGTARFVKLYAPGVLLGNTEGAKGRKGFCAVPECGHAPFAHSTSGGPGRSKCMLPGCTCPKWEATETKTKKK</sequence>
<evidence type="ECO:0008006" key="3">
    <source>
        <dbReference type="Google" id="ProtNLM"/>
    </source>
</evidence>
<organism evidence="1 2">
    <name type="scientific">Actinocorallia libanotica</name>
    <dbReference type="NCBI Taxonomy" id="46162"/>
    <lineage>
        <taxon>Bacteria</taxon>
        <taxon>Bacillati</taxon>
        <taxon>Actinomycetota</taxon>
        <taxon>Actinomycetes</taxon>
        <taxon>Streptosporangiales</taxon>
        <taxon>Thermomonosporaceae</taxon>
        <taxon>Actinocorallia</taxon>
    </lineage>
</organism>
<proteinExistence type="predicted"/>
<keyword evidence="2" id="KW-1185">Reference proteome</keyword>